<keyword evidence="2" id="KW-1185">Reference proteome</keyword>
<organism evidence="1 2">
    <name type="scientific">Nepenthes gracilis</name>
    <name type="common">Slender pitcher plant</name>
    <dbReference type="NCBI Taxonomy" id="150966"/>
    <lineage>
        <taxon>Eukaryota</taxon>
        <taxon>Viridiplantae</taxon>
        <taxon>Streptophyta</taxon>
        <taxon>Embryophyta</taxon>
        <taxon>Tracheophyta</taxon>
        <taxon>Spermatophyta</taxon>
        <taxon>Magnoliopsida</taxon>
        <taxon>eudicotyledons</taxon>
        <taxon>Gunneridae</taxon>
        <taxon>Pentapetalae</taxon>
        <taxon>Caryophyllales</taxon>
        <taxon>Nepenthaceae</taxon>
        <taxon>Nepenthes</taxon>
    </lineage>
</organism>
<reference evidence="1" key="1">
    <citation type="submission" date="2023-05" db="EMBL/GenBank/DDBJ databases">
        <title>Nepenthes gracilis genome sequencing.</title>
        <authorList>
            <person name="Fukushima K."/>
        </authorList>
    </citation>
    <scope>NUCLEOTIDE SEQUENCE</scope>
    <source>
        <strain evidence="1">SING2019-196</strain>
    </source>
</reference>
<evidence type="ECO:0000313" key="2">
    <source>
        <dbReference type="Proteomes" id="UP001279734"/>
    </source>
</evidence>
<dbReference type="AlphaFoldDB" id="A0AAD3XPL3"/>
<sequence length="118" mass="13473">MAIRRNIQDGGFNKCSLSLRWKFFSARLEDVITSIKGENSSFHSINKLEEARRGHSLVCALVKQNRRVQAVPRAMVDPLKGSDNVVMDELLYSPPLERKIQAHDRPHSRFQLSEALTL</sequence>
<name>A0AAD3XPL3_NEPGR</name>
<proteinExistence type="predicted"/>
<dbReference type="Proteomes" id="UP001279734">
    <property type="component" value="Unassembled WGS sequence"/>
</dbReference>
<evidence type="ECO:0000313" key="1">
    <source>
        <dbReference type="EMBL" id="GMH11851.1"/>
    </source>
</evidence>
<accession>A0AAD3XPL3</accession>
<dbReference type="EMBL" id="BSYO01000011">
    <property type="protein sequence ID" value="GMH11851.1"/>
    <property type="molecule type" value="Genomic_DNA"/>
</dbReference>
<gene>
    <name evidence="1" type="ORF">Nepgr_013692</name>
</gene>
<protein>
    <submittedName>
        <fullName evidence="1">Uncharacterized protein</fullName>
    </submittedName>
</protein>
<comment type="caution">
    <text evidence="1">The sequence shown here is derived from an EMBL/GenBank/DDBJ whole genome shotgun (WGS) entry which is preliminary data.</text>
</comment>